<feature type="transmembrane region" description="Helical" evidence="6">
    <location>
        <begin position="41"/>
        <end position="62"/>
    </location>
</feature>
<dbReference type="InterPro" id="IPR001123">
    <property type="entry name" value="LeuE-type"/>
</dbReference>
<dbReference type="GO" id="GO:0015171">
    <property type="term" value="F:amino acid transmembrane transporter activity"/>
    <property type="evidence" value="ECO:0007669"/>
    <property type="project" value="TreeGrafter"/>
</dbReference>
<dbReference type="OrthoDB" id="9804822at2"/>
<keyword evidence="5 6" id="KW-0472">Membrane</keyword>
<keyword evidence="3 6" id="KW-0812">Transmembrane</keyword>
<evidence type="ECO:0000313" key="7">
    <source>
        <dbReference type="EMBL" id="QBF26402.1"/>
    </source>
</evidence>
<feature type="transmembrane region" description="Helical" evidence="6">
    <location>
        <begin position="179"/>
        <end position="200"/>
    </location>
</feature>
<evidence type="ECO:0000256" key="6">
    <source>
        <dbReference type="SAM" id="Phobius"/>
    </source>
</evidence>
<proteinExistence type="predicted"/>
<comment type="subcellular location">
    <subcellularLocation>
        <location evidence="1">Cell membrane</location>
        <topology evidence="1">Multi-pass membrane protein</topology>
    </subcellularLocation>
</comment>
<dbReference type="GO" id="GO:0005886">
    <property type="term" value="C:plasma membrane"/>
    <property type="evidence" value="ECO:0007669"/>
    <property type="project" value="UniProtKB-SubCell"/>
</dbReference>
<name>A0A411MHS0_9PSED</name>
<protein>
    <submittedName>
        <fullName evidence="7">LysE family translocator</fullName>
    </submittedName>
</protein>
<organism evidence="7 8">
    <name type="scientific">Pseudomonas tructae</name>
    <dbReference type="NCBI Taxonomy" id="2518644"/>
    <lineage>
        <taxon>Bacteria</taxon>
        <taxon>Pseudomonadati</taxon>
        <taxon>Pseudomonadota</taxon>
        <taxon>Gammaproteobacteria</taxon>
        <taxon>Pseudomonadales</taxon>
        <taxon>Pseudomonadaceae</taxon>
        <taxon>Pseudomonas</taxon>
    </lineage>
</organism>
<evidence type="ECO:0000256" key="1">
    <source>
        <dbReference type="ARBA" id="ARBA00004651"/>
    </source>
</evidence>
<keyword evidence="8" id="KW-1185">Reference proteome</keyword>
<dbReference type="PANTHER" id="PTHR30086">
    <property type="entry name" value="ARGININE EXPORTER PROTEIN ARGO"/>
    <property type="match status" value="1"/>
</dbReference>
<sequence length="205" mass="21473">MNSALLATYALTVLLLIASPGPVVALVVNTTARAGRKQALLTALGTNGASLVLIALAALLIISSAALNPLLLSALSLFGCLFIGYLGLSALAELRQPAAAAEPLAPRQGGLWQGFAIGLSNPKDILFFVAFFPQFIQVTEHFSHSLMLLALVWLVLDLGILGLYILAIGRLAERINRRLISAISAVVLLLIAVVGLGYNLGQLLP</sequence>
<feature type="transmembrane region" description="Helical" evidence="6">
    <location>
        <begin position="69"/>
        <end position="88"/>
    </location>
</feature>
<evidence type="ECO:0000256" key="4">
    <source>
        <dbReference type="ARBA" id="ARBA00022989"/>
    </source>
</evidence>
<gene>
    <name evidence="7" type="ORF">EXN22_12110</name>
</gene>
<keyword evidence="2" id="KW-1003">Cell membrane</keyword>
<evidence type="ECO:0000313" key="8">
    <source>
        <dbReference type="Proteomes" id="UP000291130"/>
    </source>
</evidence>
<keyword evidence="4 6" id="KW-1133">Transmembrane helix</keyword>
<dbReference type="Pfam" id="PF01810">
    <property type="entry name" value="LysE"/>
    <property type="match status" value="1"/>
</dbReference>
<evidence type="ECO:0000256" key="5">
    <source>
        <dbReference type="ARBA" id="ARBA00023136"/>
    </source>
</evidence>
<evidence type="ECO:0000256" key="3">
    <source>
        <dbReference type="ARBA" id="ARBA00022692"/>
    </source>
</evidence>
<feature type="transmembrane region" description="Helical" evidence="6">
    <location>
        <begin position="146"/>
        <end position="167"/>
    </location>
</feature>
<dbReference type="Proteomes" id="UP000291130">
    <property type="component" value="Chromosome"/>
</dbReference>
<dbReference type="KEGG" id="ptk:EXN22_12110"/>
<dbReference type="PANTHER" id="PTHR30086:SF20">
    <property type="entry name" value="ARGININE EXPORTER PROTEIN ARGO-RELATED"/>
    <property type="match status" value="1"/>
</dbReference>
<dbReference type="AlphaFoldDB" id="A0A411MHS0"/>
<dbReference type="EMBL" id="CP035952">
    <property type="protein sequence ID" value="QBF26402.1"/>
    <property type="molecule type" value="Genomic_DNA"/>
</dbReference>
<evidence type="ECO:0000256" key="2">
    <source>
        <dbReference type="ARBA" id="ARBA00022475"/>
    </source>
</evidence>
<accession>A0A411MHS0</accession>
<reference evidence="7 8" key="1">
    <citation type="submission" date="2019-02" db="EMBL/GenBank/DDBJ databases">
        <title>Complete genome sequence of Pseudomonas sp. SNU WT1 isolated from rainbow trout.</title>
        <authorList>
            <person name="Oh W.T."/>
            <person name="Park S.C."/>
        </authorList>
    </citation>
    <scope>NUCLEOTIDE SEQUENCE [LARGE SCALE GENOMIC DNA]</scope>
    <source>
        <strain evidence="7 8">SNU WT1</strain>
    </source>
</reference>
<dbReference type="RefSeq" id="WP_130264271.1">
    <property type="nucleotide sequence ID" value="NZ_CP035952.1"/>
</dbReference>